<dbReference type="InterPro" id="IPR047854">
    <property type="entry name" value="RFC_lid"/>
</dbReference>
<dbReference type="SMART" id="SM00382">
    <property type="entry name" value="AAA"/>
    <property type="match status" value="1"/>
</dbReference>
<dbReference type="Pfam" id="PF00004">
    <property type="entry name" value="AAA"/>
    <property type="match status" value="1"/>
</dbReference>
<evidence type="ECO:0000256" key="2">
    <source>
        <dbReference type="ARBA" id="ARBA00006116"/>
    </source>
</evidence>
<dbReference type="EMBL" id="JABMIG020000288">
    <property type="protein sequence ID" value="KAL3782368.1"/>
    <property type="molecule type" value="Genomic_DNA"/>
</dbReference>
<evidence type="ECO:0000313" key="12">
    <source>
        <dbReference type="Proteomes" id="UP001516023"/>
    </source>
</evidence>
<dbReference type="GO" id="GO:0006260">
    <property type="term" value="P:DNA replication"/>
    <property type="evidence" value="ECO:0007669"/>
    <property type="project" value="UniProtKB-KW"/>
</dbReference>
<dbReference type="Pfam" id="PF00533">
    <property type="entry name" value="BRCT"/>
    <property type="match status" value="1"/>
</dbReference>
<dbReference type="PANTHER" id="PTHR23389">
    <property type="entry name" value="CHROMOSOME TRANSMISSION FIDELITY FACTOR 18"/>
    <property type="match status" value="1"/>
</dbReference>
<evidence type="ECO:0000256" key="6">
    <source>
        <dbReference type="ARBA" id="ARBA00022840"/>
    </source>
</evidence>
<dbReference type="AlphaFoldDB" id="A0ABD3P381"/>
<dbReference type="InterPro" id="IPR008921">
    <property type="entry name" value="DNA_pol3_clamp-load_cplx_C"/>
</dbReference>
<dbReference type="GO" id="GO:0005634">
    <property type="term" value="C:nucleus"/>
    <property type="evidence" value="ECO:0007669"/>
    <property type="project" value="UniProtKB-SubCell"/>
</dbReference>
<keyword evidence="12" id="KW-1185">Reference proteome</keyword>
<dbReference type="InterPro" id="IPR001357">
    <property type="entry name" value="BRCT_dom"/>
</dbReference>
<comment type="caution">
    <text evidence="11">The sequence shown here is derived from an EMBL/GenBank/DDBJ whole genome shotgun (WGS) entry which is preliminary data.</text>
</comment>
<evidence type="ECO:0000256" key="8">
    <source>
        <dbReference type="PIRNR" id="PIRNR036578"/>
    </source>
</evidence>
<dbReference type="Gene3D" id="1.10.8.60">
    <property type="match status" value="1"/>
</dbReference>
<feature type="compositionally biased region" description="Polar residues" evidence="9">
    <location>
        <begin position="500"/>
        <end position="530"/>
    </location>
</feature>
<proteinExistence type="inferred from homology"/>
<feature type="compositionally biased region" description="Acidic residues" evidence="9">
    <location>
        <begin position="135"/>
        <end position="175"/>
    </location>
</feature>
<evidence type="ECO:0000256" key="1">
    <source>
        <dbReference type="ARBA" id="ARBA00004123"/>
    </source>
</evidence>
<evidence type="ECO:0000313" key="11">
    <source>
        <dbReference type="EMBL" id="KAL3782368.1"/>
    </source>
</evidence>
<feature type="region of interest" description="Disordered" evidence="9">
    <location>
        <begin position="483"/>
        <end position="537"/>
    </location>
</feature>
<feature type="domain" description="BRCT" evidence="10">
    <location>
        <begin position="309"/>
        <end position="389"/>
    </location>
</feature>
<evidence type="ECO:0000256" key="4">
    <source>
        <dbReference type="ARBA" id="ARBA00022705"/>
    </source>
</evidence>
<dbReference type="GO" id="GO:0003689">
    <property type="term" value="F:DNA clamp loader activity"/>
    <property type="evidence" value="ECO:0007669"/>
    <property type="project" value="UniProtKB-UniRule"/>
</dbReference>
<dbReference type="InterPro" id="IPR003593">
    <property type="entry name" value="AAA+_ATPase"/>
</dbReference>
<protein>
    <recommendedName>
        <fullName evidence="3 8">Replication factor C subunit 1</fullName>
    </recommendedName>
</protein>
<dbReference type="CDD" id="cd00009">
    <property type="entry name" value="AAA"/>
    <property type="match status" value="1"/>
</dbReference>
<evidence type="ECO:0000256" key="5">
    <source>
        <dbReference type="ARBA" id="ARBA00022741"/>
    </source>
</evidence>
<feature type="region of interest" description="Disordered" evidence="9">
    <location>
        <begin position="1"/>
        <end position="218"/>
    </location>
</feature>
<dbReference type="PROSITE" id="PS50172">
    <property type="entry name" value="BRCT"/>
    <property type="match status" value="1"/>
</dbReference>
<dbReference type="SUPFAM" id="SSF48019">
    <property type="entry name" value="post-AAA+ oligomerization domain-like"/>
    <property type="match status" value="1"/>
</dbReference>
<comment type="similarity">
    <text evidence="2 8">Belongs to the activator 1 large subunit family.</text>
</comment>
<dbReference type="Gene3D" id="3.40.50.300">
    <property type="entry name" value="P-loop containing nucleotide triphosphate hydrolases"/>
    <property type="match status" value="1"/>
</dbReference>
<evidence type="ECO:0000256" key="9">
    <source>
        <dbReference type="SAM" id="MobiDB-lite"/>
    </source>
</evidence>
<sequence length="1142" mass="125363">MDIRNFFGAGKKASPTTSAAASSSSATKKKPTPAETPRETKSKKEPTDSTKAVDPNGGDSPKKSTKGTMSMEERRRLLCESSDDDTDMEVTSKSVAVSKMKETTSPRKRKGTAPDYNDKSPAKSKIEKRRKVIEEAEDDFDEDDDGNDGRNDDDDDDFNAGEDTEDESDDFDEVVEDPKPKSKKRVSVESPGRSPPKKRTAAPVATSKKSPPAAKKSKVAEVGIPKYHPPSSCLLSVLPFLKNDPNISIQQSVPKLPMKEGKSLADSFSIDYMTPMCLEGLTFVFTGVLTTNAAKAAATNAAVAIHSPSKGEYYQNRNAYTTSTMDGIGSNEELSRDLAIDIVKMLGGRVTGGISGKTDYLVVGSILEDGRGVEEGSKYRKAIEMYETWRQKHSEDYSGGGVDEDGKKKRKSVKKAPDPNSLVEIITGVDEFYGLITFYSDRKKGALPLEEQVKLETPQVTVKKEALAQPNVEPSAATVAPAVKNPYANQKKPVNPYAKTPTNPYAKSKASPSNPYSKKSLDTPSPSNKKQSLETKPVTHQINALWADKYAPSNSREILGNGDSVNKLFTWLRNWEQQFNDPRRKPKSISGPNGPWKAALLSGPPGIGKTTTATLVAKESDRDVIELNASDARSKKALTEALGDLSGTHGLNFGKAGTNKTKVPAQKRCVIMDEVDGMGAGDRSGISELIQMIKKSKVPIICICNDRSSQKMKSLVQYCMDLRYRRPTKNIIAKRAVEVGKLEGMVIEPNAAEAMSESCGNDIRQVLNCLQMWSSKKTDNKGSSLTFKELRERQNDINKDEVLRVSMFDAAKLIVEGSRGLVNSDSKTVTSSLIKRSDAFFIDYMLMGLNIHQNYLKVCLGQFNNAKLKGDEETELQALNDMHDATMAMSDFGMCEEQLRGADQNWSLLPLCSILAVKVGHHAGGPNGGFLPGYPEFAGWLGKNSSRNKKIRLLQELRHHMNYKVSADAPELRMNYLPVIRQQFQELLFAKDGAKVTEAIDLMDQYGLDRDDLFENLDEFILTVPDSKEKKFSDLDSKAKAAFTRAYNQTSHKSEALVAEQGIKSGRRKNVVSSSEMVEAGELDVVDDDMAAGEDVEEEESAEEDVEALREMFMKKKKKAESKATKTKGQNGSSAGVRGKKK</sequence>
<dbReference type="FunFam" id="3.40.50.300:FF:000395">
    <property type="entry name" value="Replication factor C subunit 1"/>
    <property type="match status" value="1"/>
</dbReference>
<evidence type="ECO:0000259" key="10">
    <source>
        <dbReference type="PROSITE" id="PS50172"/>
    </source>
</evidence>
<dbReference type="SUPFAM" id="SSF52540">
    <property type="entry name" value="P-loop containing nucleoside triphosphate hydrolases"/>
    <property type="match status" value="1"/>
</dbReference>
<keyword evidence="6 8" id="KW-0067">ATP-binding</keyword>
<evidence type="ECO:0000256" key="7">
    <source>
        <dbReference type="ARBA" id="ARBA00023242"/>
    </source>
</evidence>
<dbReference type="Proteomes" id="UP001516023">
    <property type="component" value="Unassembled WGS sequence"/>
</dbReference>
<gene>
    <name evidence="11" type="ORF">HJC23_002983</name>
</gene>
<dbReference type="GO" id="GO:0005524">
    <property type="term" value="F:ATP binding"/>
    <property type="evidence" value="ECO:0007669"/>
    <property type="project" value="UniProtKB-UniRule"/>
</dbReference>
<feature type="compositionally biased region" description="Low complexity" evidence="9">
    <location>
        <begin position="201"/>
        <end position="214"/>
    </location>
</feature>
<feature type="region of interest" description="Disordered" evidence="9">
    <location>
        <begin position="393"/>
        <end position="417"/>
    </location>
</feature>
<feature type="compositionally biased region" description="Low complexity" evidence="9">
    <location>
        <begin position="11"/>
        <end position="26"/>
    </location>
</feature>
<dbReference type="PIRSF" id="PIRSF036578">
    <property type="entry name" value="RFC1"/>
    <property type="match status" value="1"/>
</dbReference>
<dbReference type="InterPro" id="IPR012178">
    <property type="entry name" value="RFC1"/>
</dbReference>
<feature type="region of interest" description="Disordered" evidence="9">
    <location>
        <begin position="1111"/>
        <end position="1142"/>
    </location>
</feature>
<dbReference type="InterPro" id="IPR036420">
    <property type="entry name" value="BRCT_dom_sf"/>
</dbReference>
<comment type="subcellular location">
    <subcellularLocation>
        <location evidence="1 8">Nucleus</location>
    </subcellularLocation>
</comment>
<dbReference type="InterPro" id="IPR013725">
    <property type="entry name" value="DNA_replication_fac_RFC1_C"/>
</dbReference>
<dbReference type="PANTHER" id="PTHR23389:SF6">
    <property type="entry name" value="REPLICATION FACTOR C SUBUNIT 1"/>
    <property type="match status" value="1"/>
</dbReference>
<accession>A0ABD3P381</accession>
<dbReference type="InterPro" id="IPR003959">
    <property type="entry name" value="ATPase_AAA_core"/>
</dbReference>
<reference evidence="11 12" key="1">
    <citation type="journal article" date="2020" name="G3 (Bethesda)">
        <title>Improved Reference Genome for Cyclotella cryptica CCMP332, a Model for Cell Wall Morphogenesis, Salinity Adaptation, and Lipid Production in Diatoms (Bacillariophyta).</title>
        <authorList>
            <person name="Roberts W.R."/>
            <person name="Downey K.M."/>
            <person name="Ruck E.C."/>
            <person name="Traller J.C."/>
            <person name="Alverson A.J."/>
        </authorList>
    </citation>
    <scope>NUCLEOTIDE SEQUENCE [LARGE SCALE GENOMIC DNA]</scope>
    <source>
        <strain evidence="11 12">CCMP332</strain>
    </source>
</reference>
<dbReference type="Pfam" id="PF08519">
    <property type="entry name" value="RFC1"/>
    <property type="match status" value="1"/>
</dbReference>
<dbReference type="Gene3D" id="1.20.272.10">
    <property type="match status" value="1"/>
</dbReference>
<dbReference type="CDD" id="cd18140">
    <property type="entry name" value="HLD_clamp_RFC"/>
    <property type="match status" value="1"/>
</dbReference>
<feature type="compositionally biased region" description="Basic and acidic residues" evidence="9">
    <location>
        <begin position="36"/>
        <end position="48"/>
    </location>
</feature>
<dbReference type="Pfam" id="PF25361">
    <property type="entry name" value="AAA_lid_RFC1"/>
    <property type="match status" value="1"/>
</dbReference>
<organism evidence="11 12">
    <name type="scientific">Cyclotella cryptica</name>
    <dbReference type="NCBI Taxonomy" id="29204"/>
    <lineage>
        <taxon>Eukaryota</taxon>
        <taxon>Sar</taxon>
        <taxon>Stramenopiles</taxon>
        <taxon>Ochrophyta</taxon>
        <taxon>Bacillariophyta</taxon>
        <taxon>Coscinodiscophyceae</taxon>
        <taxon>Thalassiosirophycidae</taxon>
        <taxon>Stephanodiscales</taxon>
        <taxon>Stephanodiscaceae</taxon>
        <taxon>Cyclotella</taxon>
    </lineage>
</organism>
<dbReference type="Gene3D" id="3.40.50.10190">
    <property type="entry name" value="BRCT domain"/>
    <property type="match status" value="1"/>
</dbReference>
<keyword evidence="5 8" id="KW-0547">Nucleotide-binding</keyword>
<dbReference type="SUPFAM" id="SSF52113">
    <property type="entry name" value="BRCT domain"/>
    <property type="match status" value="1"/>
</dbReference>
<dbReference type="InterPro" id="IPR027417">
    <property type="entry name" value="P-loop_NTPase"/>
</dbReference>
<evidence type="ECO:0000256" key="3">
    <source>
        <dbReference type="ARBA" id="ARBA00020401"/>
    </source>
</evidence>
<feature type="compositionally biased region" description="Basic and acidic residues" evidence="9">
    <location>
        <begin position="116"/>
        <end position="125"/>
    </location>
</feature>
<keyword evidence="7 8" id="KW-0539">Nucleus</keyword>
<name>A0ABD3P381_9STRA</name>
<keyword evidence="4 8" id="KW-0235">DNA replication</keyword>